<comment type="caution">
    <text evidence="1">The sequence shown here is derived from an EMBL/GenBank/DDBJ whole genome shotgun (WGS) entry which is preliminary data.</text>
</comment>
<protein>
    <recommendedName>
        <fullName evidence="2">Endonuclease/exonuclease/phosphatase</fullName>
    </recommendedName>
</protein>
<name>A0AAW2TE75_9LAMI</name>
<organism evidence="1">
    <name type="scientific">Sesamum latifolium</name>
    <dbReference type="NCBI Taxonomy" id="2727402"/>
    <lineage>
        <taxon>Eukaryota</taxon>
        <taxon>Viridiplantae</taxon>
        <taxon>Streptophyta</taxon>
        <taxon>Embryophyta</taxon>
        <taxon>Tracheophyta</taxon>
        <taxon>Spermatophyta</taxon>
        <taxon>Magnoliopsida</taxon>
        <taxon>eudicotyledons</taxon>
        <taxon>Gunneridae</taxon>
        <taxon>Pentapetalae</taxon>
        <taxon>asterids</taxon>
        <taxon>lamiids</taxon>
        <taxon>Lamiales</taxon>
        <taxon>Pedaliaceae</taxon>
        <taxon>Sesamum</taxon>
    </lineage>
</organism>
<accession>A0AAW2TE75</accession>
<evidence type="ECO:0008006" key="2">
    <source>
        <dbReference type="Google" id="ProtNLM"/>
    </source>
</evidence>
<proteinExistence type="predicted"/>
<reference evidence="1" key="1">
    <citation type="submission" date="2020-06" db="EMBL/GenBank/DDBJ databases">
        <authorList>
            <person name="Li T."/>
            <person name="Hu X."/>
            <person name="Zhang T."/>
            <person name="Song X."/>
            <person name="Zhang H."/>
            <person name="Dai N."/>
            <person name="Sheng W."/>
            <person name="Hou X."/>
            <person name="Wei L."/>
        </authorList>
    </citation>
    <scope>NUCLEOTIDE SEQUENCE</scope>
    <source>
        <strain evidence="1">KEN1</strain>
        <tissue evidence="1">Leaf</tissue>
    </source>
</reference>
<gene>
    <name evidence="1" type="ORF">Slati_4232500</name>
</gene>
<sequence>MFPSTQVVMASAKGSDHNPLILNLEATSAQSNIKQRRIFRFEAMWTRSAECAAVIRDLWGCDVSGAKGSRLLQRLCTVREGLIGWDKSSFGHVRTRVKELEKQLEVPAKDPVSSGVCRAEKASWGA</sequence>
<reference evidence="1" key="2">
    <citation type="journal article" date="2024" name="Plant">
        <title>Genomic evolution and insights into agronomic trait innovations of Sesamum species.</title>
        <authorList>
            <person name="Miao H."/>
            <person name="Wang L."/>
            <person name="Qu L."/>
            <person name="Liu H."/>
            <person name="Sun Y."/>
            <person name="Le M."/>
            <person name="Wang Q."/>
            <person name="Wei S."/>
            <person name="Zheng Y."/>
            <person name="Lin W."/>
            <person name="Duan Y."/>
            <person name="Cao H."/>
            <person name="Xiong S."/>
            <person name="Wang X."/>
            <person name="Wei L."/>
            <person name="Li C."/>
            <person name="Ma Q."/>
            <person name="Ju M."/>
            <person name="Zhao R."/>
            <person name="Li G."/>
            <person name="Mu C."/>
            <person name="Tian Q."/>
            <person name="Mei H."/>
            <person name="Zhang T."/>
            <person name="Gao T."/>
            <person name="Zhang H."/>
        </authorList>
    </citation>
    <scope>NUCLEOTIDE SEQUENCE</scope>
    <source>
        <strain evidence="1">KEN1</strain>
    </source>
</reference>
<dbReference type="AlphaFoldDB" id="A0AAW2TE75"/>
<dbReference type="EMBL" id="JACGWN010000015">
    <property type="protein sequence ID" value="KAL0402026.1"/>
    <property type="molecule type" value="Genomic_DNA"/>
</dbReference>
<evidence type="ECO:0000313" key="1">
    <source>
        <dbReference type="EMBL" id="KAL0402026.1"/>
    </source>
</evidence>